<proteinExistence type="predicted"/>
<sequence>MFGPVINAKYKGLEVVFRPPRRDELVHIGKGMSNFSTLKYISIGARPEEDRIKWYEAHIDRFSGLKNDLVWVAQPKGKDISAVISFFDIKEWKSAHSGITIFNNDMLGKGLGTLSHLLLIHFGFKQLNLSYIYGDIVDGNVASVRAAEKVGYFKTGYTFKQFYVDGNYLDLLHFIMINPNKAVDLSNNAPISIEMRASIEIVEEKLKLAQKCLTYL</sequence>
<dbReference type="InterPro" id="IPR016181">
    <property type="entry name" value="Acyl_CoA_acyltransferase"/>
</dbReference>
<dbReference type="Gene3D" id="3.40.630.30">
    <property type="match status" value="1"/>
</dbReference>
<evidence type="ECO:0000313" key="3">
    <source>
        <dbReference type="Proteomes" id="UP000228952"/>
    </source>
</evidence>
<accession>A0A2M7W264</accession>
<dbReference type="GO" id="GO:0016747">
    <property type="term" value="F:acyltransferase activity, transferring groups other than amino-acyl groups"/>
    <property type="evidence" value="ECO:0007669"/>
    <property type="project" value="InterPro"/>
</dbReference>
<dbReference type="InterPro" id="IPR000182">
    <property type="entry name" value="GNAT_dom"/>
</dbReference>
<dbReference type="SUPFAM" id="SSF55729">
    <property type="entry name" value="Acyl-CoA N-acyltransferases (Nat)"/>
    <property type="match status" value="1"/>
</dbReference>
<evidence type="ECO:0000259" key="1">
    <source>
        <dbReference type="Pfam" id="PF13302"/>
    </source>
</evidence>
<feature type="domain" description="N-acetyltransferase" evidence="1">
    <location>
        <begin position="15"/>
        <end position="152"/>
    </location>
</feature>
<dbReference type="EMBL" id="PFQB01000052">
    <property type="protein sequence ID" value="PJA14412.1"/>
    <property type="molecule type" value="Genomic_DNA"/>
</dbReference>
<dbReference type="Pfam" id="PF13302">
    <property type="entry name" value="Acetyltransf_3"/>
    <property type="match status" value="1"/>
</dbReference>
<dbReference type="Proteomes" id="UP000228952">
    <property type="component" value="Unassembled WGS sequence"/>
</dbReference>
<name>A0A2M7W264_9BACT</name>
<gene>
    <name evidence="2" type="ORF">COX64_02025</name>
</gene>
<evidence type="ECO:0000313" key="2">
    <source>
        <dbReference type="EMBL" id="PJA14412.1"/>
    </source>
</evidence>
<dbReference type="PANTHER" id="PTHR43415:SF3">
    <property type="entry name" value="GNAT-FAMILY ACETYLTRANSFERASE"/>
    <property type="match status" value="1"/>
</dbReference>
<organism evidence="2 3">
    <name type="scientific">Candidatus Dojkabacteria bacterium CG_4_10_14_0_2_um_filter_Dojkabacteria_WS6_41_15</name>
    <dbReference type="NCBI Taxonomy" id="2014249"/>
    <lineage>
        <taxon>Bacteria</taxon>
        <taxon>Candidatus Dojkabacteria</taxon>
    </lineage>
</organism>
<protein>
    <recommendedName>
        <fullName evidence="1">N-acetyltransferase domain-containing protein</fullName>
    </recommendedName>
</protein>
<reference evidence="3" key="1">
    <citation type="submission" date="2017-09" db="EMBL/GenBank/DDBJ databases">
        <title>Depth-based differentiation of microbial function through sediment-hosted aquifers and enrichment of novel symbionts in the deep terrestrial subsurface.</title>
        <authorList>
            <person name="Probst A.J."/>
            <person name="Ladd B."/>
            <person name="Jarett J.K."/>
            <person name="Geller-Mcgrath D.E."/>
            <person name="Sieber C.M.K."/>
            <person name="Emerson J.B."/>
            <person name="Anantharaman K."/>
            <person name="Thomas B.C."/>
            <person name="Malmstrom R."/>
            <person name="Stieglmeier M."/>
            <person name="Klingl A."/>
            <person name="Woyke T."/>
            <person name="Ryan C.M."/>
            <person name="Banfield J.F."/>
        </authorList>
    </citation>
    <scope>NUCLEOTIDE SEQUENCE [LARGE SCALE GENOMIC DNA]</scope>
</reference>
<comment type="caution">
    <text evidence="2">The sequence shown here is derived from an EMBL/GenBank/DDBJ whole genome shotgun (WGS) entry which is preliminary data.</text>
</comment>
<dbReference type="AlphaFoldDB" id="A0A2M7W264"/>
<dbReference type="PANTHER" id="PTHR43415">
    <property type="entry name" value="SPERMIDINE N(1)-ACETYLTRANSFERASE"/>
    <property type="match status" value="1"/>
</dbReference>